<keyword evidence="2" id="KW-1185">Reference proteome</keyword>
<dbReference type="Proteomes" id="UP000261600">
    <property type="component" value="Unplaced"/>
</dbReference>
<reference evidence="1" key="1">
    <citation type="submission" date="2025-08" db="UniProtKB">
        <authorList>
            <consortium name="Ensembl"/>
        </authorList>
    </citation>
    <scope>IDENTIFICATION</scope>
</reference>
<accession>A0A3Q3IDP1</accession>
<organism evidence="1 2">
    <name type="scientific">Monopterus albus</name>
    <name type="common">Swamp eel</name>
    <dbReference type="NCBI Taxonomy" id="43700"/>
    <lineage>
        <taxon>Eukaryota</taxon>
        <taxon>Metazoa</taxon>
        <taxon>Chordata</taxon>
        <taxon>Craniata</taxon>
        <taxon>Vertebrata</taxon>
        <taxon>Euteleostomi</taxon>
        <taxon>Actinopterygii</taxon>
        <taxon>Neopterygii</taxon>
        <taxon>Teleostei</taxon>
        <taxon>Neoteleostei</taxon>
        <taxon>Acanthomorphata</taxon>
        <taxon>Anabantaria</taxon>
        <taxon>Synbranchiformes</taxon>
        <taxon>Synbranchidae</taxon>
        <taxon>Monopterus</taxon>
    </lineage>
</organism>
<evidence type="ECO:0000313" key="2">
    <source>
        <dbReference type="Proteomes" id="UP000261600"/>
    </source>
</evidence>
<protein>
    <submittedName>
        <fullName evidence="1">Uncharacterized protein</fullName>
    </submittedName>
</protein>
<name>A0A3Q3IDP1_MONAL</name>
<proteinExistence type="predicted"/>
<dbReference type="STRING" id="43700.ENSMALP00000002103"/>
<dbReference type="Ensembl" id="ENSMALT00000002161.1">
    <property type="protein sequence ID" value="ENSMALP00000002103.1"/>
    <property type="gene ID" value="ENSMALG00000001575.1"/>
</dbReference>
<reference evidence="1" key="2">
    <citation type="submission" date="2025-09" db="UniProtKB">
        <authorList>
            <consortium name="Ensembl"/>
        </authorList>
    </citation>
    <scope>IDENTIFICATION</scope>
</reference>
<evidence type="ECO:0000313" key="1">
    <source>
        <dbReference type="Ensembl" id="ENSMALP00000002103.1"/>
    </source>
</evidence>
<sequence>MRRSGAPSQLLGNAVKKSRFVPPGASSGLLLAETKPLNPKLVLILKKSSRS</sequence>
<dbReference type="AlphaFoldDB" id="A0A3Q3IDP1"/>